<sequence length="416" mass="44246">MGESGNATSIEPQLLTHGFNAMTFSQAHVDHLLSGYLDEALTSDEQAEVENWLRTDPTIGAQLNKLREMRKSLRLIASIDRTHQLDKGFAGRVVEAAVARARAEGLAEDHPLVRVSEHPTSLHQPGDSVSWLRMAGVIGGIAASVGIAVLAFGPDADDAALKSPPPTHAIAKLEPAKTPETVAMDIAISDSIPTHPSAALQSPDLMTANIAAATDQSPAVTPREPSTTGSMPTGSQSNLLQTDLSLASNLQLSNSPLMVVNIRETELGRARGAFRKSLRSAGIAQLEPQDVQASLQDAAVKAATQGNADDRVSVMYLRTTGKKFDQLHVQLLADEQGIESLQLSVTDDVKLLQKFQDAANEPHAIRHSNLVWLASDSDATQAVSRDLGNLQFLPMPAGSVGDSGSDIDVQIIVLIR</sequence>
<organism evidence="2 3">
    <name type="scientific">Rubripirellula reticaptiva</name>
    <dbReference type="NCBI Taxonomy" id="2528013"/>
    <lineage>
        <taxon>Bacteria</taxon>
        <taxon>Pseudomonadati</taxon>
        <taxon>Planctomycetota</taxon>
        <taxon>Planctomycetia</taxon>
        <taxon>Pirellulales</taxon>
        <taxon>Pirellulaceae</taxon>
        <taxon>Rubripirellula</taxon>
    </lineage>
</organism>
<feature type="region of interest" description="Disordered" evidence="1">
    <location>
        <begin position="214"/>
        <end position="237"/>
    </location>
</feature>
<reference evidence="2 3" key="1">
    <citation type="submission" date="2019-02" db="EMBL/GenBank/DDBJ databases">
        <title>Deep-cultivation of Planctomycetes and their phenomic and genomic characterization uncovers novel biology.</title>
        <authorList>
            <person name="Wiegand S."/>
            <person name="Jogler M."/>
            <person name="Boedeker C."/>
            <person name="Pinto D."/>
            <person name="Vollmers J."/>
            <person name="Rivas-Marin E."/>
            <person name="Kohn T."/>
            <person name="Peeters S.H."/>
            <person name="Heuer A."/>
            <person name="Rast P."/>
            <person name="Oberbeckmann S."/>
            <person name="Bunk B."/>
            <person name="Jeske O."/>
            <person name="Meyerdierks A."/>
            <person name="Storesund J.E."/>
            <person name="Kallscheuer N."/>
            <person name="Luecker S."/>
            <person name="Lage O.M."/>
            <person name="Pohl T."/>
            <person name="Merkel B.J."/>
            <person name="Hornburger P."/>
            <person name="Mueller R.-W."/>
            <person name="Bruemmer F."/>
            <person name="Labrenz M."/>
            <person name="Spormann A.M."/>
            <person name="Op Den Camp H."/>
            <person name="Overmann J."/>
            <person name="Amann R."/>
            <person name="Jetten M.S.M."/>
            <person name="Mascher T."/>
            <person name="Medema M.H."/>
            <person name="Devos D.P."/>
            <person name="Kaster A.-K."/>
            <person name="Ovreas L."/>
            <person name="Rohde M."/>
            <person name="Galperin M.Y."/>
            <person name="Jogler C."/>
        </authorList>
    </citation>
    <scope>NUCLEOTIDE SEQUENCE [LARGE SCALE GENOMIC DNA]</scope>
    <source>
        <strain evidence="2 3">Poly59</strain>
    </source>
</reference>
<name>A0A5C6F313_9BACT</name>
<evidence type="ECO:0000313" key="3">
    <source>
        <dbReference type="Proteomes" id="UP000317977"/>
    </source>
</evidence>
<comment type="caution">
    <text evidence="2">The sequence shown here is derived from an EMBL/GenBank/DDBJ whole genome shotgun (WGS) entry which is preliminary data.</text>
</comment>
<dbReference type="EMBL" id="SJPX01000002">
    <property type="protein sequence ID" value="TWU56193.1"/>
    <property type="molecule type" value="Genomic_DNA"/>
</dbReference>
<proteinExistence type="predicted"/>
<evidence type="ECO:0000313" key="2">
    <source>
        <dbReference type="EMBL" id="TWU56193.1"/>
    </source>
</evidence>
<evidence type="ECO:0000256" key="1">
    <source>
        <dbReference type="SAM" id="MobiDB-lite"/>
    </source>
</evidence>
<protein>
    <recommendedName>
        <fullName evidence="4">Zinc-finger domain-containing protein</fullName>
    </recommendedName>
</protein>
<dbReference type="Proteomes" id="UP000317977">
    <property type="component" value="Unassembled WGS sequence"/>
</dbReference>
<evidence type="ECO:0008006" key="4">
    <source>
        <dbReference type="Google" id="ProtNLM"/>
    </source>
</evidence>
<keyword evidence="3" id="KW-1185">Reference proteome</keyword>
<accession>A0A5C6F313</accession>
<gene>
    <name evidence="2" type="ORF">Poly59_24970</name>
</gene>
<dbReference type="AlphaFoldDB" id="A0A5C6F313"/>